<gene>
    <name evidence="7" type="ORF">Plo01_30510</name>
</gene>
<dbReference type="GO" id="GO:0045892">
    <property type="term" value="P:negative regulation of DNA-templated transcription"/>
    <property type="evidence" value="ECO:0007669"/>
    <property type="project" value="InterPro"/>
</dbReference>
<evidence type="ECO:0000256" key="4">
    <source>
        <dbReference type="PROSITE-ProRule" id="PRU00335"/>
    </source>
</evidence>
<dbReference type="InterPro" id="IPR000524">
    <property type="entry name" value="Tscrpt_reg_HTH_GntR"/>
</dbReference>
<reference evidence="7 8" key="1">
    <citation type="submission" date="2021-01" db="EMBL/GenBank/DDBJ databases">
        <title>Whole genome shotgun sequence of Planobispora longispora NBRC 13918.</title>
        <authorList>
            <person name="Komaki H."/>
            <person name="Tamura T."/>
        </authorList>
    </citation>
    <scope>NUCLEOTIDE SEQUENCE [LARGE SCALE GENOMIC DNA]</scope>
    <source>
        <strain evidence="7 8">NBRC 13918</strain>
    </source>
</reference>
<dbReference type="InterPro" id="IPR036271">
    <property type="entry name" value="Tet_transcr_reg_TetR-rel_C_sf"/>
</dbReference>
<dbReference type="AlphaFoldDB" id="A0A8J3W5B6"/>
<dbReference type="Proteomes" id="UP000616724">
    <property type="component" value="Unassembled WGS sequence"/>
</dbReference>
<evidence type="ECO:0000256" key="3">
    <source>
        <dbReference type="ARBA" id="ARBA00023163"/>
    </source>
</evidence>
<evidence type="ECO:0000256" key="2">
    <source>
        <dbReference type="ARBA" id="ARBA00023125"/>
    </source>
</evidence>
<dbReference type="InterPro" id="IPR036390">
    <property type="entry name" value="WH_DNA-bd_sf"/>
</dbReference>
<dbReference type="Pfam" id="PF02909">
    <property type="entry name" value="TetR_C_1"/>
    <property type="match status" value="1"/>
</dbReference>
<dbReference type="Pfam" id="PF00392">
    <property type="entry name" value="GntR"/>
    <property type="match status" value="1"/>
</dbReference>
<dbReference type="Gene3D" id="1.10.357.10">
    <property type="entry name" value="Tetracycline Repressor, domain 2"/>
    <property type="match status" value="1"/>
</dbReference>
<dbReference type="PANTHER" id="PTHR44846:SF17">
    <property type="entry name" value="GNTR-FAMILY TRANSCRIPTIONAL REGULATOR"/>
    <property type="match status" value="1"/>
</dbReference>
<dbReference type="Gene3D" id="1.10.10.10">
    <property type="entry name" value="Winged helix-like DNA-binding domain superfamily/Winged helix DNA-binding domain"/>
    <property type="match status" value="1"/>
</dbReference>
<dbReference type="InterPro" id="IPR050679">
    <property type="entry name" value="Bact_HTH_transcr_reg"/>
</dbReference>
<dbReference type="SMART" id="SM00345">
    <property type="entry name" value="HTH_GNTR"/>
    <property type="match status" value="1"/>
</dbReference>
<feature type="domain" description="HTH tetR-type" evidence="6">
    <location>
        <begin position="91"/>
        <end position="151"/>
    </location>
</feature>
<accession>A0A8J3W5B6</accession>
<dbReference type="GO" id="GO:0003677">
    <property type="term" value="F:DNA binding"/>
    <property type="evidence" value="ECO:0007669"/>
    <property type="project" value="UniProtKB-UniRule"/>
</dbReference>
<dbReference type="InterPro" id="IPR004111">
    <property type="entry name" value="Repressor_TetR_C"/>
</dbReference>
<feature type="domain" description="HTH gntR-type" evidence="5">
    <location>
        <begin position="6"/>
        <end position="74"/>
    </location>
</feature>
<evidence type="ECO:0000313" key="8">
    <source>
        <dbReference type="Proteomes" id="UP000616724"/>
    </source>
</evidence>
<evidence type="ECO:0000259" key="5">
    <source>
        <dbReference type="PROSITE" id="PS50949"/>
    </source>
</evidence>
<dbReference type="Pfam" id="PF00440">
    <property type="entry name" value="TetR_N"/>
    <property type="match status" value="1"/>
</dbReference>
<organism evidence="7 8">
    <name type="scientific">Planobispora longispora</name>
    <dbReference type="NCBI Taxonomy" id="28887"/>
    <lineage>
        <taxon>Bacteria</taxon>
        <taxon>Bacillati</taxon>
        <taxon>Actinomycetota</taxon>
        <taxon>Actinomycetes</taxon>
        <taxon>Streptosporangiales</taxon>
        <taxon>Streptosporangiaceae</taxon>
        <taxon>Planobispora</taxon>
    </lineage>
</organism>
<dbReference type="PROSITE" id="PS50949">
    <property type="entry name" value="HTH_GNTR"/>
    <property type="match status" value="1"/>
</dbReference>
<keyword evidence="1" id="KW-0805">Transcription regulation</keyword>
<dbReference type="InterPro" id="IPR001647">
    <property type="entry name" value="HTH_TetR"/>
</dbReference>
<feature type="DNA-binding region" description="H-T-H motif" evidence="4">
    <location>
        <begin position="114"/>
        <end position="133"/>
    </location>
</feature>
<protein>
    <submittedName>
        <fullName evidence="7">GntR family transcriptional regulator</fullName>
    </submittedName>
</protein>
<keyword evidence="3" id="KW-0804">Transcription</keyword>
<evidence type="ECO:0000256" key="1">
    <source>
        <dbReference type="ARBA" id="ARBA00023015"/>
    </source>
</evidence>
<dbReference type="GO" id="GO:0003700">
    <property type="term" value="F:DNA-binding transcription factor activity"/>
    <property type="evidence" value="ECO:0007669"/>
    <property type="project" value="InterPro"/>
</dbReference>
<proteinExistence type="predicted"/>
<dbReference type="SUPFAM" id="SSF46689">
    <property type="entry name" value="Homeodomain-like"/>
    <property type="match status" value="1"/>
</dbReference>
<keyword evidence="8" id="KW-1185">Reference proteome</keyword>
<dbReference type="CDD" id="cd07377">
    <property type="entry name" value="WHTH_GntR"/>
    <property type="match status" value="1"/>
</dbReference>
<evidence type="ECO:0000259" key="6">
    <source>
        <dbReference type="PROSITE" id="PS50977"/>
    </source>
</evidence>
<comment type="caution">
    <text evidence="7">The sequence shown here is derived from an EMBL/GenBank/DDBJ whole genome shotgun (WGS) entry which is preliminary data.</text>
</comment>
<dbReference type="RefSeq" id="WP_203891204.1">
    <property type="nucleotide sequence ID" value="NZ_BOOH01000021.1"/>
</dbReference>
<dbReference type="EMBL" id="BOOH01000021">
    <property type="protein sequence ID" value="GIH76622.1"/>
    <property type="molecule type" value="Genomic_DNA"/>
</dbReference>
<evidence type="ECO:0000313" key="7">
    <source>
        <dbReference type="EMBL" id="GIH76622.1"/>
    </source>
</evidence>
<keyword evidence="2 4" id="KW-0238">DNA-binding</keyword>
<name>A0A8J3W5B6_9ACTN</name>
<dbReference type="PROSITE" id="PS50977">
    <property type="entry name" value="HTH_TETR_2"/>
    <property type="match status" value="1"/>
</dbReference>
<dbReference type="InterPro" id="IPR009057">
    <property type="entry name" value="Homeodomain-like_sf"/>
</dbReference>
<dbReference type="InterPro" id="IPR036388">
    <property type="entry name" value="WH-like_DNA-bd_sf"/>
</dbReference>
<dbReference type="Gene3D" id="1.10.10.60">
    <property type="entry name" value="Homeodomain-like"/>
    <property type="match status" value="1"/>
</dbReference>
<dbReference type="SUPFAM" id="SSF46785">
    <property type="entry name" value="Winged helix' DNA-binding domain"/>
    <property type="match status" value="1"/>
</dbReference>
<dbReference type="PANTHER" id="PTHR44846">
    <property type="entry name" value="MANNOSYL-D-GLYCERATE TRANSPORT/METABOLISM SYSTEM REPRESSOR MNGR-RELATED"/>
    <property type="match status" value="1"/>
</dbReference>
<sequence>MAGEIDPPYLRIAAEIRRRIADGELAPGDRVPSTRQIAREWGVALATATRALATLSQEGVVRAQPRAGTVVAPRDAVPERARPRAAGADRELTRERVVRAAVEIADAEGLEALSMRGVAARLGVATMSPYRYVGGKDDLILLMADAVYAEASYPDDPPQGWRARLELGARTMWGLHRRHPWLAQISSLNRPLALPGLATHSEWVLAALDARGLEPEAAFNLHLLLYTHVHGLAVNLERRAQAEAASGLTDDQWVDSQQAAFDALAASGRYPTFAKILTSFAGGYDLDLDALFELGLTALLDGFAALPELS</sequence>
<dbReference type="SUPFAM" id="SSF48498">
    <property type="entry name" value="Tetracyclin repressor-like, C-terminal domain"/>
    <property type="match status" value="1"/>
</dbReference>